<evidence type="ECO:0000313" key="2">
    <source>
        <dbReference type="WBParaSite" id="PS1159_v2.g19615.t1"/>
    </source>
</evidence>
<reference evidence="2" key="1">
    <citation type="submission" date="2022-11" db="UniProtKB">
        <authorList>
            <consortium name="WormBaseParasite"/>
        </authorList>
    </citation>
    <scope>IDENTIFICATION</scope>
</reference>
<accession>A0AC35FPR7</accession>
<sequence length="676" mass="77183">MLLRRFNIVIPRRLLSTSTKFFVRNDHKNKTKPNVSSKKTIAFPPLFENKITSWPQLIGYEIEEHLKCNDEYIDECVSGLKFSKFNISPLEGPIVEFISKDSKITVANKLSRSMPIRLLETLQEGKFKNYEGIIVDYTDNNIRIMLRHLSNETFNPETAKKCTYSISPSEEFSTFHTLQDFLKKRQEWKQKPGFPILQCVYRAFPLKSVYNDRRLKCHLNLNESQQEAVFAAMNKQRLITCIQGPPGTGKTEVLTEIVLQANQAKQNILVCAVTHQALENLFVRVGNHLSHIHRLSDYTDSPKSLKAAMKAHSDFDILVQQYETISKLRQSSRDVDQLQKLGSSAEMLKRRIKGSILQGANIVFATLSSSSIRNLHRFGFKPDLVIVEEAGQPIECATWLALLHAPRAILAGDDYQLGPVLQSRDAINEGLGDSLLGVIRKEHGTKATVLLKEQYRMNEKIQKWSSNTFYESKLKPHDSVKDIKLSDLSPKLDIDECSPMVFIDTIEIEKWKKDNWEKRVLQSFINPFEADIVALHLQKLLNGGLPHEDIGIITPYSSQVNYIKQLLSKDVNPKLIISSVDAFQGEQREAIIMSLVRDNPKCAIGFLTDLRRMNVSITRARRHMCIIGNSKMLKSHTQLSLLLDVFQNDGIIINAMDYLKKNKPAISKRKRVQIVK</sequence>
<dbReference type="WBParaSite" id="PS1159_v2.g19615.t1">
    <property type="protein sequence ID" value="PS1159_v2.g19615.t1"/>
    <property type="gene ID" value="PS1159_v2.g19615"/>
</dbReference>
<protein>
    <submittedName>
        <fullName evidence="2">Uncharacterized protein</fullName>
    </submittedName>
</protein>
<organism evidence="1 2">
    <name type="scientific">Panagrolaimus sp. PS1159</name>
    <dbReference type="NCBI Taxonomy" id="55785"/>
    <lineage>
        <taxon>Eukaryota</taxon>
        <taxon>Metazoa</taxon>
        <taxon>Ecdysozoa</taxon>
        <taxon>Nematoda</taxon>
        <taxon>Chromadorea</taxon>
        <taxon>Rhabditida</taxon>
        <taxon>Tylenchina</taxon>
        <taxon>Panagrolaimomorpha</taxon>
        <taxon>Panagrolaimoidea</taxon>
        <taxon>Panagrolaimidae</taxon>
        <taxon>Panagrolaimus</taxon>
    </lineage>
</organism>
<evidence type="ECO:0000313" key="1">
    <source>
        <dbReference type="Proteomes" id="UP000887580"/>
    </source>
</evidence>
<dbReference type="Proteomes" id="UP000887580">
    <property type="component" value="Unplaced"/>
</dbReference>
<name>A0AC35FPR7_9BILA</name>
<proteinExistence type="predicted"/>